<sequence length="63" mass="6861">MRPWSHLPDIMTEAHRASAVLNLPGFPHDTGLAASKTGNVLLPNFVCLETSPSALSRDFQEQS</sequence>
<name>A0A382Z338_9ZZZZ</name>
<dbReference type="EMBL" id="UINC01180622">
    <property type="protein sequence ID" value="SVD89916.1"/>
    <property type="molecule type" value="Genomic_DNA"/>
</dbReference>
<accession>A0A382Z338</accession>
<protein>
    <submittedName>
        <fullName evidence="1">Uncharacterized protein</fullName>
    </submittedName>
</protein>
<proteinExistence type="predicted"/>
<organism evidence="1">
    <name type="scientific">marine metagenome</name>
    <dbReference type="NCBI Taxonomy" id="408172"/>
    <lineage>
        <taxon>unclassified sequences</taxon>
        <taxon>metagenomes</taxon>
        <taxon>ecological metagenomes</taxon>
    </lineage>
</organism>
<reference evidence="1" key="1">
    <citation type="submission" date="2018-05" db="EMBL/GenBank/DDBJ databases">
        <authorList>
            <person name="Lanie J.A."/>
            <person name="Ng W.-L."/>
            <person name="Kazmierczak K.M."/>
            <person name="Andrzejewski T.M."/>
            <person name="Davidsen T.M."/>
            <person name="Wayne K.J."/>
            <person name="Tettelin H."/>
            <person name="Glass J.I."/>
            <person name="Rusch D."/>
            <person name="Podicherti R."/>
            <person name="Tsui H.-C.T."/>
            <person name="Winkler M.E."/>
        </authorList>
    </citation>
    <scope>NUCLEOTIDE SEQUENCE</scope>
</reference>
<gene>
    <name evidence="1" type="ORF">METZ01_LOCUS442770</name>
</gene>
<evidence type="ECO:0000313" key="1">
    <source>
        <dbReference type="EMBL" id="SVD89916.1"/>
    </source>
</evidence>
<dbReference type="AlphaFoldDB" id="A0A382Z338"/>
<feature type="non-terminal residue" evidence="1">
    <location>
        <position position="63"/>
    </location>
</feature>